<sequence length="185" mass="20247">MSPLCQSSLIQLPSARLNGFAPVPGFTALPAGEPISVMYQPTAWANLDSMIVLGLSKHQKESIKSLHGKLKHMHHASSDAAKEKTRKQDTARDQKGLPLEGTLQSTFDIERLGVQNLALSRTFRGSHASRITFATLSKKRFGNYSGSQGSYRVCELGQSGETIPGLPYQSRFSNMGDSGRVDWVR</sequence>
<feature type="compositionally biased region" description="Basic and acidic residues" evidence="1">
    <location>
        <begin position="76"/>
        <end position="95"/>
    </location>
</feature>
<dbReference type="EMBL" id="FR824080">
    <property type="protein sequence ID" value="CCA17444.1"/>
    <property type="molecule type" value="Genomic_DNA"/>
</dbReference>
<evidence type="ECO:0000313" key="2">
    <source>
        <dbReference type="EMBL" id="CCA17444.1"/>
    </source>
</evidence>
<name>F0W8I9_9STRA</name>
<organism evidence="2">
    <name type="scientific">Albugo laibachii Nc14</name>
    <dbReference type="NCBI Taxonomy" id="890382"/>
    <lineage>
        <taxon>Eukaryota</taxon>
        <taxon>Sar</taxon>
        <taxon>Stramenopiles</taxon>
        <taxon>Oomycota</taxon>
        <taxon>Peronosporomycetes</taxon>
        <taxon>Albuginales</taxon>
        <taxon>Albuginaceae</taxon>
        <taxon>Albugo</taxon>
    </lineage>
</organism>
<evidence type="ECO:0000256" key="1">
    <source>
        <dbReference type="SAM" id="MobiDB-lite"/>
    </source>
</evidence>
<proteinExistence type="predicted"/>
<feature type="region of interest" description="Disordered" evidence="1">
    <location>
        <begin position="71"/>
        <end position="99"/>
    </location>
</feature>
<accession>F0W8I9</accession>
<reference evidence="2" key="1">
    <citation type="journal article" date="2011" name="PLoS Biol.">
        <title>Gene gain and loss during evolution of obligate parasitism in the white rust pathogen of Arabidopsis thaliana.</title>
        <authorList>
            <person name="Kemen E."/>
            <person name="Gardiner A."/>
            <person name="Schultz-Larsen T."/>
            <person name="Kemen A.C."/>
            <person name="Balmuth A.L."/>
            <person name="Robert-Seilaniantz A."/>
            <person name="Bailey K."/>
            <person name="Holub E."/>
            <person name="Studholme D.J."/>
            <person name="Maclean D."/>
            <person name="Jones J.D."/>
        </authorList>
    </citation>
    <scope>NUCLEOTIDE SEQUENCE</scope>
</reference>
<protein>
    <submittedName>
        <fullName evidence="2">AlNc14C35G3115 protein</fullName>
    </submittedName>
</protein>
<gene>
    <name evidence="2" type="primary">AlNc14C35G3115</name>
    <name evidence="2" type="ORF">ALNC14_035870</name>
</gene>
<dbReference type="AlphaFoldDB" id="F0W8I9"/>
<reference evidence="2" key="2">
    <citation type="submission" date="2011-02" db="EMBL/GenBank/DDBJ databases">
        <authorList>
            <person name="MacLean D."/>
        </authorList>
    </citation>
    <scope>NUCLEOTIDE SEQUENCE</scope>
</reference>
<dbReference type="HOGENOM" id="CLU_1463792_0_0_1"/>